<dbReference type="OrthoDB" id="9803101at2"/>
<accession>A0A1H6D025</accession>
<dbReference type="CDD" id="cd06150">
    <property type="entry name" value="YjgF_YER057c_UK114_like_2"/>
    <property type="match status" value="1"/>
</dbReference>
<sequence>MTIRRLDSNGRRSRAVIHAGLVHFAGQVADDFGGDITSQTQEVLARIDRLLGEAGSDRSRVISATIWLKTMADYAGMNAVWDGWIDRDNAPARCCGVVEMADPGILVEIIMVAAA</sequence>
<proteinExistence type="predicted"/>
<evidence type="ECO:0000313" key="1">
    <source>
        <dbReference type="EMBL" id="SEG78368.1"/>
    </source>
</evidence>
<dbReference type="InterPro" id="IPR035959">
    <property type="entry name" value="RutC-like_sf"/>
</dbReference>
<evidence type="ECO:0000313" key="2">
    <source>
        <dbReference type="Proteomes" id="UP000236743"/>
    </source>
</evidence>
<keyword evidence="2" id="KW-1185">Reference proteome</keyword>
<dbReference type="EMBL" id="FNUY01000013">
    <property type="protein sequence ID" value="SEG78368.1"/>
    <property type="molecule type" value="Genomic_DNA"/>
</dbReference>
<dbReference type="PANTHER" id="PTHR47328">
    <property type="match status" value="1"/>
</dbReference>
<dbReference type="RefSeq" id="WP_103875148.1">
    <property type="nucleotide sequence ID" value="NZ_FNUY01000013.1"/>
</dbReference>
<dbReference type="InterPro" id="IPR006175">
    <property type="entry name" value="YjgF/YER057c/UK114"/>
</dbReference>
<dbReference type="SUPFAM" id="SSF55298">
    <property type="entry name" value="YjgF-like"/>
    <property type="match status" value="1"/>
</dbReference>
<gene>
    <name evidence="1" type="ORF">SAMN04488115_113132</name>
</gene>
<organism evidence="1 2">
    <name type="scientific">Bosea lathyri</name>
    <dbReference type="NCBI Taxonomy" id="1036778"/>
    <lineage>
        <taxon>Bacteria</taxon>
        <taxon>Pseudomonadati</taxon>
        <taxon>Pseudomonadota</taxon>
        <taxon>Alphaproteobacteria</taxon>
        <taxon>Hyphomicrobiales</taxon>
        <taxon>Boseaceae</taxon>
        <taxon>Bosea</taxon>
    </lineage>
</organism>
<dbReference type="Gene3D" id="3.30.1330.40">
    <property type="entry name" value="RutC-like"/>
    <property type="match status" value="1"/>
</dbReference>
<dbReference type="Proteomes" id="UP000236743">
    <property type="component" value="Unassembled WGS sequence"/>
</dbReference>
<reference evidence="1 2" key="1">
    <citation type="submission" date="2016-10" db="EMBL/GenBank/DDBJ databases">
        <authorList>
            <person name="de Groot N.N."/>
        </authorList>
    </citation>
    <scope>NUCLEOTIDE SEQUENCE [LARGE SCALE GENOMIC DNA]</scope>
    <source>
        <strain evidence="1 2">DSM 26656</strain>
    </source>
</reference>
<dbReference type="InterPro" id="IPR035709">
    <property type="entry name" value="YoaB-like"/>
</dbReference>
<dbReference type="PANTHER" id="PTHR47328:SF1">
    <property type="entry name" value="RUTC FAMILY PROTEIN YOAB"/>
    <property type="match status" value="1"/>
</dbReference>
<name>A0A1H6D025_9HYPH</name>
<dbReference type="AlphaFoldDB" id="A0A1H6D025"/>
<protein>
    <submittedName>
        <fullName evidence="1">Enamine deaminase RidA, house cleaning of reactive enamine intermediates, YjgF/YER057c/UK114 family</fullName>
    </submittedName>
</protein>
<dbReference type="Pfam" id="PF01042">
    <property type="entry name" value="Ribonuc_L-PSP"/>
    <property type="match status" value="1"/>
</dbReference>